<accession>A0ABU1V8K1</accession>
<dbReference type="PANTHER" id="PTHR37422">
    <property type="entry name" value="TEICHURONIC ACID BIOSYNTHESIS PROTEIN TUAE"/>
    <property type="match status" value="1"/>
</dbReference>
<feature type="transmembrane region" description="Helical" evidence="5">
    <location>
        <begin position="184"/>
        <end position="202"/>
    </location>
</feature>
<evidence type="ECO:0000256" key="1">
    <source>
        <dbReference type="ARBA" id="ARBA00004141"/>
    </source>
</evidence>
<feature type="transmembrane region" description="Helical" evidence="5">
    <location>
        <begin position="231"/>
        <end position="252"/>
    </location>
</feature>
<dbReference type="RefSeq" id="WP_204732348.1">
    <property type="nucleotide sequence ID" value="NZ_JAVDWE010000003.1"/>
</dbReference>
<dbReference type="Proteomes" id="UP001265550">
    <property type="component" value="Unassembled WGS sequence"/>
</dbReference>
<feature type="transmembrane region" description="Helical" evidence="5">
    <location>
        <begin position="362"/>
        <end position="383"/>
    </location>
</feature>
<dbReference type="EMBL" id="JAVDWE010000003">
    <property type="protein sequence ID" value="MDR7093783.1"/>
    <property type="molecule type" value="Genomic_DNA"/>
</dbReference>
<evidence type="ECO:0000259" key="6">
    <source>
        <dbReference type="Pfam" id="PF04932"/>
    </source>
</evidence>
<dbReference type="Pfam" id="PF04932">
    <property type="entry name" value="Wzy_C"/>
    <property type="match status" value="1"/>
</dbReference>
<feature type="transmembrane region" description="Helical" evidence="5">
    <location>
        <begin position="158"/>
        <end position="177"/>
    </location>
</feature>
<name>A0ABU1V8K1_9BURK</name>
<sequence>MSPSSFIQPAARASLVLVFFAFPVSVALANVGLLLTLVFWLLGCVWGSSLRDTRQALSNPLAAPALALFAWIVVAVLWSPADGSQIGAALQKYSKFLLVPVFLGLLADPATRRRCFQAFALAMLFTLAITWLNVWFDFSWTRTHNQGFGVDHTVFKDYIAQGILMSFLTLMAMHQTLCARDRTFAVPAACVAGLAAFSVLFLSAGRTGYLAMLLSIGAFGLFATGLRPRRLAIASVVLIATMATVFTASTQLRSRVAEALSDVRSIDLSAPVTSVGARVEMTRFALQSSLDKPLQGHGTAAYPVLSPEHFTNPLWCAVVCVHPHNQFIFFLFEQGAIGLLLFLWFLGSIARQAWRENTPNRSLMMGFLAILLASNMTHSSFWLSTENHFFILMSALLMAASHARTARSTANMPTPVRP</sequence>
<evidence type="ECO:0000313" key="8">
    <source>
        <dbReference type="Proteomes" id="UP001265550"/>
    </source>
</evidence>
<dbReference type="InterPro" id="IPR007016">
    <property type="entry name" value="O-antigen_ligase-rel_domated"/>
</dbReference>
<evidence type="ECO:0000256" key="3">
    <source>
        <dbReference type="ARBA" id="ARBA00022989"/>
    </source>
</evidence>
<evidence type="ECO:0000256" key="4">
    <source>
        <dbReference type="ARBA" id="ARBA00023136"/>
    </source>
</evidence>
<feature type="transmembrane region" description="Helical" evidence="5">
    <location>
        <begin position="327"/>
        <end position="350"/>
    </location>
</feature>
<feature type="transmembrane region" description="Helical" evidence="5">
    <location>
        <begin position="93"/>
        <end position="111"/>
    </location>
</feature>
<evidence type="ECO:0000313" key="7">
    <source>
        <dbReference type="EMBL" id="MDR7093783.1"/>
    </source>
</evidence>
<feature type="transmembrane region" description="Helical" evidence="5">
    <location>
        <begin position="118"/>
        <end position="138"/>
    </location>
</feature>
<proteinExistence type="predicted"/>
<comment type="subcellular location">
    <subcellularLocation>
        <location evidence="1">Membrane</location>
        <topology evidence="1">Multi-pass membrane protein</topology>
    </subcellularLocation>
</comment>
<feature type="transmembrane region" description="Helical" evidence="5">
    <location>
        <begin position="61"/>
        <end position="81"/>
    </location>
</feature>
<dbReference type="InterPro" id="IPR051533">
    <property type="entry name" value="WaaL-like"/>
</dbReference>
<evidence type="ECO:0000256" key="5">
    <source>
        <dbReference type="SAM" id="Phobius"/>
    </source>
</evidence>
<keyword evidence="4 5" id="KW-0472">Membrane</keyword>
<keyword evidence="3 5" id="KW-1133">Transmembrane helix</keyword>
<dbReference type="PANTHER" id="PTHR37422:SF13">
    <property type="entry name" value="LIPOPOLYSACCHARIDE BIOSYNTHESIS PROTEIN PA4999-RELATED"/>
    <property type="match status" value="1"/>
</dbReference>
<comment type="caution">
    <text evidence="7">The sequence shown here is derived from an EMBL/GenBank/DDBJ whole genome shotgun (WGS) entry which is preliminary data.</text>
</comment>
<evidence type="ECO:0000256" key="2">
    <source>
        <dbReference type="ARBA" id="ARBA00022692"/>
    </source>
</evidence>
<keyword evidence="7" id="KW-0436">Ligase</keyword>
<feature type="transmembrane region" description="Helical" evidence="5">
    <location>
        <begin position="20"/>
        <end position="49"/>
    </location>
</feature>
<feature type="domain" description="O-antigen ligase-related" evidence="6">
    <location>
        <begin position="194"/>
        <end position="343"/>
    </location>
</feature>
<gene>
    <name evidence="7" type="ORF">J2X09_001515</name>
</gene>
<organism evidence="7 8">
    <name type="scientific">Hydrogenophaga laconesensis</name>
    <dbReference type="NCBI Taxonomy" id="1805971"/>
    <lineage>
        <taxon>Bacteria</taxon>
        <taxon>Pseudomonadati</taxon>
        <taxon>Pseudomonadota</taxon>
        <taxon>Betaproteobacteria</taxon>
        <taxon>Burkholderiales</taxon>
        <taxon>Comamonadaceae</taxon>
        <taxon>Hydrogenophaga</taxon>
    </lineage>
</organism>
<keyword evidence="8" id="KW-1185">Reference proteome</keyword>
<reference evidence="7 8" key="1">
    <citation type="submission" date="2023-07" db="EMBL/GenBank/DDBJ databases">
        <title>Sorghum-associated microbial communities from plants grown in Nebraska, USA.</title>
        <authorList>
            <person name="Schachtman D."/>
        </authorList>
    </citation>
    <scope>NUCLEOTIDE SEQUENCE [LARGE SCALE GENOMIC DNA]</scope>
    <source>
        <strain evidence="7 8">BE240</strain>
    </source>
</reference>
<dbReference type="GO" id="GO:0016874">
    <property type="term" value="F:ligase activity"/>
    <property type="evidence" value="ECO:0007669"/>
    <property type="project" value="UniProtKB-KW"/>
</dbReference>
<feature type="transmembrane region" description="Helical" evidence="5">
    <location>
        <begin position="208"/>
        <end position="226"/>
    </location>
</feature>
<keyword evidence="2 5" id="KW-0812">Transmembrane</keyword>
<protein>
    <submittedName>
        <fullName evidence="7">O-antigen ligase</fullName>
    </submittedName>
</protein>